<accession>A0A8J5R4D5</accession>
<dbReference type="GeneID" id="73468087"/>
<proteinExistence type="predicted"/>
<evidence type="ECO:0000313" key="2">
    <source>
        <dbReference type="Proteomes" id="UP000694255"/>
    </source>
</evidence>
<dbReference type="Proteomes" id="UP000694255">
    <property type="component" value="Unassembled WGS sequence"/>
</dbReference>
<comment type="caution">
    <text evidence="1">The sequence shown here is derived from an EMBL/GenBank/DDBJ whole genome shotgun (WGS) entry which is preliminary data.</text>
</comment>
<evidence type="ECO:0000313" key="1">
    <source>
        <dbReference type="EMBL" id="KAG7665230.1"/>
    </source>
</evidence>
<dbReference type="AlphaFoldDB" id="A0A8J5R4D5"/>
<organism evidence="1 2">
    <name type="scientific">[Candida] subhashii</name>
    <dbReference type="NCBI Taxonomy" id="561895"/>
    <lineage>
        <taxon>Eukaryota</taxon>
        <taxon>Fungi</taxon>
        <taxon>Dikarya</taxon>
        <taxon>Ascomycota</taxon>
        <taxon>Saccharomycotina</taxon>
        <taxon>Pichiomycetes</taxon>
        <taxon>Debaryomycetaceae</taxon>
        <taxon>Spathaspora</taxon>
    </lineage>
</organism>
<reference evidence="1 2" key="1">
    <citation type="journal article" date="2021" name="DNA Res.">
        <title>Genome analysis of Candida subhashii reveals its hybrid nature and dual mitochondrial genome conformations.</title>
        <authorList>
            <person name="Mixao V."/>
            <person name="Hegedusova E."/>
            <person name="Saus E."/>
            <person name="Pryszcz L.P."/>
            <person name="Cillingova A."/>
            <person name="Nosek J."/>
            <person name="Gabaldon T."/>
        </authorList>
    </citation>
    <scope>NUCLEOTIDE SEQUENCE [LARGE SCALE GENOMIC DNA]</scope>
    <source>
        <strain evidence="1 2">CBS 10753</strain>
    </source>
</reference>
<sequence>MTTGTKPRNNVAKRSYSSKRLLNPVQEWSLGIYVGDHEKLTDVQIRDIASYIYRSGRPDIHLKDSPKFSKGWYQKFWDRYVETWDCLSDVPPPKDFYTELVPTPTDLLKMEKFCEIIKPGISPETAGWVVSELKKTNCSVDSTDGNN</sequence>
<dbReference type="EMBL" id="JAGSYN010000051">
    <property type="protein sequence ID" value="KAG7665230.1"/>
    <property type="molecule type" value="Genomic_DNA"/>
</dbReference>
<dbReference type="RefSeq" id="XP_049265462.1">
    <property type="nucleotide sequence ID" value="XM_049404923.1"/>
</dbReference>
<protein>
    <submittedName>
        <fullName evidence="1">Uncharacterized protein</fullName>
    </submittedName>
</protein>
<name>A0A8J5R4D5_9ASCO</name>
<gene>
    <name evidence="1" type="ORF">J8A68_001286</name>
</gene>
<keyword evidence="2" id="KW-1185">Reference proteome</keyword>